<dbReference type="EMBL" id="JMTM01000035">
    <property type="protein sequence ID" value="OAZ04303.1"/>
    <property type="molecule type" value="Genomic_DNA"/>
</dbReference>
<dbReference type="OrthoDB" id="1123055at2"/>
<dbReference type="PATRIC" id="fig|29536.5.peg.1368"/>
<dbReference type="Proteomes" id="UP000093807">
    <property type="component" value="Unassembled WGS sequence"/>
</dbReference>
<dbReference type="InterPro" id="IPR032272">
    <property type="entry name" value="DUF4834"/>
</dbReference>
<dbReference type="RefSeq" id="WP_064715286.1">
    <property type="nucleotide sequence ID" value="NZ_JMTM01000035.1"/>
</dbReference>
<evidence type="ECO:0008006" key="4">
    <source>
        <dbReference type="Google" id="ProtNLM"/>
    </source>
</evidence>
<dbReference type="Pfam" id="PF16118">
    <property type="entry name" value="DUF4834"/>
    <property type="match status" value="1"/>
</dbReference>
<name>A0A199XRB6_9FLAO</name>
<proteinExistence type="predicted"/>
<keyword evidence="1" id="KW-0472">Membrane</keyword>
<keyword evidence="1" id="KW-0812">Transmembrane</keyword>
<comment type="caution">
    <text evidence="2">The sequence shown here is derived from an EMBL/GenBank/DDBJ whole genome shotgun (WGS) entry which is preliminary data.</text>
</comment>
<organism evidence="2 3">
    <name type="scientific">Flavobacterium succinicans</name>
    <dbReference type="NCBI Taxonomy" id="29536"/>
    <lineage>
        <taxon>Bacteria</taxon>
        <taxon>Pseudomonadati</taxon>
        <taxon>Bacteroidota</taxon>
        <taxon>Flavobacteriia</taxon>
        <taxon>Flavobacteriales</taxon>
        <taxon>Flavobacteriaceae</taxon>
        <taxon>Flavobacterium</taxon>
    </lineage>
</organism>
<keyword evidence="1" id="KW-1133">Transmembrane helix</keyword>
<accession>A0A199XRB6</accession>
<sequence length="96" mass="11436">MQLASFSGFVRTLLYMIMFYYVFKFLAKLFLPILVKKAVEKAGENFQQQQQYAQQQYAQNNRRYSNQDEIIVDTARSKNPKETKKVGEYVDYEEID</sequence>
<gene>
    <name evidence="2" type="ORF">FLB_12980</name>
</gene>
<feature type="transmembrane region" description="Helical" evidence="1">
    <location>
        <begin position="12"/>
        <end position="31"/>
    </location>
</feature>
<keyword evidence="3" id="KW-1185">Reference proteome</keyword>
<evidence type="ECO:0000313" key="3">
    <source>
        <dbReference type="Proteomes" id="UP000093807"/>
    </source>
</evidence>
<protein>
    <recommendedName>
        <fullName evidence="4">DUF4834 domain-containing protein</fullName>
    </recommendedName>
</protein>
<dbReference type="AlphaFoldDB" id="A0A199XRB6"/>
<evidence type="ECO:0000313" key="2">
    <source>
        <dbReference type="EMBL" id="OAZ04303.1"/>
    </source>
</evidence>
<reference evidence="2 3" key="1">
    <citation type="submission" date="2016-06" db="EMBL/GenBank/DDBJ databases">
        <title>Draft genome sequence of Flavobacterium succinicans strain DD5b.</title>
        <authorList>
            <person name="Poehlein A."/>
            <person name="Daniel R."/>
            <person name="Simeonova D.D."/>
        </authorList>
    </citation>
    <scope>NUCLEOTIDE SEQUENCE [LARGE SCALE GENOMIC DNA]</scope>
    <source>
        <strain evidence="2 3">DD5b</strain>
    </source>
</reference>
<evidence type="ECO:0000256" key="1">
    <source>
        <dbReference type="SAM" id="Phobius"/>
    </source>
</evidence>